<keyword evidence="2" id="KW-1185">Reference proteome</keyword>
<dbReference type="EMBL" id="JAUEPR010000122">
    <property type="protein sequence ID" value="KAK0462763.1"/>
    <property type="molecule type" value="Genomic_DNA"/>
</dbReference>
<protein>
    <submittedName>
        <fullName evidence="1">Uncharacterized protein</fullName>
    </submittedName>
</protein>
<name>A0AA39TQA5_9AGAR</name>
<evidence type="ECO:0000313" key="2">
    <source>
        <dbReference type="Proteomes" id="UP001175227"/>
    </source>
</evidence>
<gene>
    <name evidence="1" type="ORF">IW261DRAFT_1427972</name>
</gene>
<proteinExistence type="predicted"/>
<dbReference type="AlphaFoldDB" id="A0AA39TQA5"/>
<comment type="caution">
    <text evidence="1">The sequence shown here is derived from an EMBL/GenBank/DDBJ whole genome shotgun (WGS) entry which is preliminary data.</text>
</comment>
<sequence>MTLDKFGRHYIRVPLAERSRAAAGVRTASAVGNVKFNSLLLQSPLLTLRQALYLVRAPEVNFVIYLYPIDASNWLTDIHSSTSCLLELAHLNFDETDISSGIATCFYNAFMALSARGVSIPFASAITSIGAKQVIPETAASFSSGGFSNIFARQSFTEYKTDLLNFL</sequence>
<organism evidence="1 2">
    <name type="scientific">Armillaria novae-zelandiae</name>
    <dbReference type="NCBI Taxonomy" id="153914"/>
    <lineage>
        <taxon>Eukaryota</taxon>
        <taxon>Fungi</taxon>
        <taxon>Dikarya</taxon>
        <taxon>Basidiomycota</taxon>
        <taxon>Agaricomycotina</taxon>
        <taxon>Agaricomycetes</taxon>
        <taxon>Agaricomycetidae</taxon>
        <taxon>Agaricales</taxon>
        <taxon>Marasmiineae</taxon>
        <taxon>Physalacriaceae</taxon>
        <taxon>Armillaria</taxon>
    </lineage>
</organism>
<dbReference type="Proteomes" id="UP001175227">
    <property type="component" value="Unassembled WGS sequence"/>
</dbReference>
<accession>A0AA39TQA5</accession>
<evidence type="ECO:0000313" key="1">
    <source>
        <dbReference type="EMBL" id="KAK0462763.1"/>
    </source>
</evidence>
<reference evidence="1" key="1">
    <citation type="submission" date="2023-06" db="EMBL/GenBank/DDBJ databases">
        <authorList>
            <consortium name="Lawrence Berkeley National Laboratory"/>
            <person name="Ahrendt S."/>
            <person name="Sahu N."/>
            <person name="Indic B."/>
            <person name="Wong-Bajracharya J."/>
            <person name="Merenyi Z."/>
            <person name="Ke H.-M."/>
            <person name="Monk M."/>
            <person name="Kocsube S."/>
            <person name="Drula E."/>
            <person name="Lipzen A."/>
            <person name="Balint B."/>
            <person name="Henrissat B."/>
            <person name="Andreopoulos B."/>
            <person name="Martin F.M."/>
            <person name="Harder C.B."/>
            <person name="Rigling D."/>
            <person name="Ford K.L."/>
            <person name="Foster G.D."/>
            <person name="Pangilinan J."/>
            <person name="Papanicolaou A."/>
            <person name="Barry K."/>
            <person name="LaButti K."/>
            <person name="Viragh M."/>
            <person name="Koriabine M."/>
            <person name="Yan M."/>
            <person name="Riley R."/>
            <person name="Champramary S."/>
            <person name="Plett K.L."/>
            <person name="Tsai I.J."/>
            <person name="Slot J."/>
            <person name="Sipos G."/>
            <person name="Plett J."/>
            <person name="Nagy L.G."/>
            <person name="Grigoriev I.V."/>
        </authorList>
    </citation>
    <scope>NUCLEOTIDE SEQUENCE</scope>
    <source>
        <strain evidence="1">ICMP 16352</strain>
    </source>
</reference>